<proteinExistence type="predicted"/>
<accession>A0ABW2JI66</accession>
<protein>
    <submittedName>
        <fullName evidence="1">Uncharacterized protein</fullName>
    </submittedName>
</protein>
<evidence type="ECO:0000313" key="2">
    <source>
        <dbReference type="Proteomes" id="UP001596523"/>
    </source>
</evidence>
<dbReference type="RefSeq" id="WP_381830375.1">
    <property type="nucleotide sequence ID" value="NZ_JBHTCF010000004.1"/>
</dbReference>
<evidence type="ECO:0000313" key="1">
    <source>
        <dbReference type="EMBL" id="MFC7305198.1"/>
    </source>
</evidence>
<organism evidence="1 2">
    <name type="scientific">Streptomyces monticola</name>
    <dbReference type="NCBI Taxonomy" id="2666263"/>
    <lineage>
        <taxon>Bacteria</taxon>
        <taxon>Bacillati</taxon>
        <taxon>Actinomycetota</taxon>
        <taxon>Actinomycetes</taxon>
        <taxon>Kitasatosporales</taxon>
        <taxon>Streptomycetaceae</taxon>
        <taxon>Streptomyces</taxon>
    </lineage>
</organism>
<sequence length="42" mass="4704">MEWAPARSVRVVCVCLPSRPILNLGLDFDLGMDMDIDIDIGR</sequence>
<dbReference type="Proteomes" id="UP001596523">
    <property type="component" value="Unassembled WGS sequence"/>
</dbReference>
<gene>
    <name evidence="1" type="ORF">ACFQVC_13320</name>
</gene>
<name>A0ABW2JI66_9ACTN</name>
<reference evidence="2" key="1">
    <citation type="journal article" date="2019" name="Int. J. Syst. Evol. Microbiol.">
        <title>The Global Catalogue of Microorganisms (GCM) 10K type strain sequencing project: providing services to taxonomists for standard genome sequencing and annotation.</title>
        <authorList>
            <consortium name="The Broad Institute Genomics Platform"/>
            <consortium name="The Broad Institute Genome Sequencing Center for Infectious Disease"/>
            <person name="Wu L."/>
            <person name="Ma J."/>
        </authorList>
    </citation>
    <scope>NUCLEOTIDE SEQUENCE [LARGE SCALE GENOMIC DNA]</scope>
    <source>
        <strain evidence="2">SYNS20</strain>
    </source>
</reference>
<comment type="caution">
    <text evidence="1">The sequence shown here is derived from an EMBL/GenBank/DDBJ whole genome shotgun (WGS) entry which is preliminary data.</text>
</comment>
<keyword evidence="2" id="KW-1185">Reference proteome</keyword>
<dbReference type="EMBL" id="JBHTCF010000004">
    <property type="protein sequence ID" value="MFC7305198.1"/>
    <property type="molecule type" value="Genomic_DNA"/>
</dbReference>